<reference evidence="4" key="3">
    <citation type="submission" date="2016-03" db="UniProtKB">
        <authorList>
            <consortium name="EnsemblProtists"/>
        </authorList>
    </citation>
    <scope>IDENTIFICATION</scope>
</reference>
<feature type="coiled-coil region" evidence="1">
    <location>
        <begin position="113"/>
        <end position="172"/>
    </location>
</feature>
<dbReference type="PaxDb" id="55529-EKX42605"/>
<gene>
    <name evidence="3" type="ORF">GUITHDRAFT_153479</name>
</gene>
<dbReference type="GeneID" id="17299253"/>
<evidence type="ECO:0000313" key="3">
    <source>
        <dbReference type="EMBL" id="EKX42605.1"/>
    </source>
</evidence>
<protein>
    <recommendedName>
        <fullName evidence="6">Retrotransposon gag domain-containing protein</fullName>
    </recommendedName>
</protein>
<organism evidence="3">
    <name type="scientific">Guillardia theta (strain CCMP2712)</name>
    <name type="common">Cryptophyte</name>
    <dbReference type="NCBI Taxonomy" id="905079"/>
    <lineage>
        <taxon>Eukaryota</taxon>
        <taxon>Cryptophyceae</taxon>
        <taxon>Pyrenomonadales</taxon>
        <taxon>Geminigeraceae</taxon>
        <taxon>Guillardia</taxon>
    </lineage>
</organism>
<feature type="region of interest" description="Disordered" evidence="2">
    <location>
        <begin position="422"/>
        <end position="462"/>
    </location>
</feature>
<feature type="compositionally biased region" description="Basic and acidic residues" evidence="2">
    <location>
        <begin position="425"/>
        <end position="435"/>
    </location>
</feature>
<name>L1J3D2_GUITC</name>
<reference evidence="5" key="2">
    <citation type="submission" date="2012-11" db="EMBL/GenBank/DDBJ databases">
        <authorList>
            <person name="Kuo A."/>
            <person name="Curtis B.A."/>
            <person name="Tanifuji G."/>
            <person name="Burki F."/>
            <person name="Gruber A."/>
            <person name="Irimia M."/>
            <person name="Maruyama S."/>
            <person name="Arias M.C."/>
            <person name="Ball S.G."/>
            <person name="Gile G.H."/>
            <person name="Hirakawa Y."/>
            <person name="Hopkins J.F."/>
            <person name="Rensing S.A."/>
            <person name="Schmutz J."/>
            <person name="Symeonidi A."/>
            <person name="Elias M."/>
            <person name="Eveleigh R.J."/>
            <person name="Herman E.K."/>
            <person name="Klute M.J."/>
            <person name="Nakayama T."/>
            <person name="Obornik M."/>
            <person name="Reyes-Prieto A."/>
            <person name="Armbrust E.V."/>
            <person name="Aves S.J."/>
            <person name="Beiko R.G."/>
            <person name="Coutinho P."/>
            <person name="Dacks J.B."/>
            <person name="Durnford D.G."/>
            <person name="Fast N.M."/>
            <person name="Green B.R."/>
            <person name="Grisdale C."/>
            <person name="Hempe F."/>
            <person name="Henrissat B."/>
            <person name="Hoppner M.P."/>
            <person name="Ishida K.-I."/>
            <person name="Kim E."/>
            <person name="Koreny L."/>
            <person name="Kroth P.G."/>
            <person name="Liu Y."/>
            <person name="Malik S.-B."/>
            <person name="Maier U.G."/>
            <person name="McRose D."/>
            <person name="Mock T."/>
            <person name="Neilson J.A."/>
            <person name="Onodera N.T."/>
            <person name="Poole A.M."/>
            <person name="Pritham E.J."/>
            <person name="Richards T.A."/>
            <person name="Rocap G."/>
            <person name="Roy S.W."/>
            <person name="Sarai C."/>
            <person name="Schaack S."/>
            <person name="Shirato S."/>
            <person name="Slamovits C.H."/>
            <person name="Spencer D.F."/>
            <person name="Suzuki S."/>
            <person name="Worden A.Z."/>
            <person name="Zauner S."/>
            <person name="Barry K."/>
            <person name="Bell C."/>
            <person name="Bharti A.K."/>
            <person name="Crow J.A."/>
            <person name="Grimwood J."/>
            <person name="Kramer R."/>
            <person name="Lindquist E."/>
            <person name="Lucas S."/>
            <person name="Salamov A."/>
            <person name="McFadden G.I."/>
            <person name="Lane C.E."/>
            <person name="Keeling P.J."/>
            <person name="Gray M.W."/>
            <person name="Grigoriev I.V."/>
            <person name="Archibald J.M."/>
        </authorList>
    </citation>
    <scope>NUCLEOTIDE SEQUENCE</scope>
    <source>
        <strain evidence="5">CCMP2712</strain>
    </source>
</reference>
<accession>L1J3D2</accession>
<evidence type="ECO:0000256" key="2">
    <source>
        <dbReference type="SAM" id="MobiDB-lite"/>
    </source>
</evidence>
<dbReference type="HOGENOM" id="CLU_614603_0_0_1"/>
<evidence type="ECO:0000256" key="1">
    <source>
        <dbReference type="SAM" id="Coils"/>
    </source>
</evidence>
<dbReference type="AlphaFoldDB" id="L1J3D2"/>
<feature type="compositionally biased region" description="Acidic residues" evidence="2">
    <location>
        <begin position="436"/>
        <end position="446"/>
    </location>
</feature>
<dbReference type="EnsemblProtists" id="EKX42605">
    <property type="protein sequence ID" value="EKX42605"/>
    <property type="gene ID" value="GUITHDRAFT_153479"/>
</dbReference>
<feature type="compositionally biased region" description="Basic and acidic residues" evidence="2">
    <location>
        <begin position="1"/>
        <end position="12"/>
    </location>
</feature>
<evidence type="ECO:0000313" key="5">
    <source>
        <dbReference type="Proteomes" id="UP000011087"/>
    </source>
</evidence>
<feature type="compositionally biased region" description="Basic and acidic residues" evidence="2">
    <location>
        <begin position="28"/>
        <end position="44"/>
    </location>
</feature>
<keyword evidence="1" id="KW-0175">Coiled coil</keyword>
<sequence>MQSDVERIRRSPGDGPLGSSGLAVMLDNFRRSFDEETSEDKTMREVTTVPSTSEEDPNGNQRDVAGFSRINIPSYDGSVTQQVRDREGAVDLEISRIASPACSTRPRFESVQFEELVAANKKLREELQLAMDMQVKYEAFVKEVMFRKERELVETKQEISVLREENKKMFEEMMQRFRLNESGAVQYLPIKEPRGADATCKQNDTSMSNDMSNQHVKQQSSLVKFHSKDISRFNGEMTLEYSVASWFGELEFQFQRQRIPPDQKVDIAATLVGNRVRNWLQTLRGEDRLISTQGTWESFKSLLVKEYLSLSHLQYILGEIQCTIQGSEEKTSDFVNRFSALANHFIACCMVLFHEQGQVETACTRFGLERYFAQNLFNEVTASFVMRLLIDLEKQNVNKTLSIGSLLPALYREAKSMDLTTGAYRNDRSTHHEVSYDDESAVDTDEDSQHSSSTQDEQDLRE</sequence>
<evidence type="ECO:0008006" key="6">
    <source>
        <dbReference type="Google" id="ProtNLM"/>
    </source>
</evidence>
<dbReference type="EMBL" id="JH993015">
    <property type="protein sequence ID" value="EKX42605.1"/>
    <property type="molecule type" value="Genomic_DNA"/>
</dbReference>
<dbReference type="RefSeq" id="XP_005829585.1">
    <property type="nucleotide sequence ID" value="XM_005829528.1"/>
</dbReference>
<feature type="compositionally biased region" description="Low complexity" evidence="2">
    <location>
        <begin position="13"/>
        <end position="22"/>
    </location>
</feature>
<dbReference type="KEGG" id="gtt:GUITHDRAFT_153479"/>
<proteinExistence type="predicted"/>
<keyword evidence="5" id="KW-1185">Reference proteome</keyword>
<dbReference type="Proteomes" id="UP000011087">
    <property type="component" value="Unassembled WGS sequence"/>
</dbReference>
<evidence type="ECO:0000313" key="4">
    <source>
        <dbReference type="EnsemblProtists" id="EKX42605"/>
    </source>
</evidence>
<feature type="region of interest" description="Disordered" evidence="2">
    <location>
        <begin position="1"/>
        <end position="65"/>
    </location>
</feature>
<reference evidence="3 5" key="1">
    <citation type="journal article" date="2012" name="Nature">
        <title>Algal genomes reveal evolutionary mosaicism and the fate of nucleomorphs.</title>
        <authorList>
            <consortium name="DOE Joint Genome Institute"/>
            <person name="Curtis B.A."/>
            <person name="Tanifuji G."/>
            <person name="Burki F."/>
            <person name="Gruber A."/>
            <person name="Irimia M."/>
            <person name="Maruyama S."/>
            <person name="Arias M.C."/>
            <person name="Ball S.G."/>
            <person name="Gile G.H."/>
            <person name="Hirakawa Y."/>
            <person name="Hopkins J.F."/>
            <person name="Kuo A."/>
            <person name="Rensing S.A."/>
            <person name="Schmutz J."/>
            <person name="Symeonidi A."/>
            <person name="Elias M."/>
            <person name="Eveleigh R.J."/>
            <person name="Herman E.K."/>
            <person name="Klute M.J."/>
            <person name="Nakayama T."/>
            <person name="Obornik M."/>
            <person name="Reyes-Prieto A."/>
            <person name="Armbrust E.V."/>
            <person name="Aves S.J."/>
            <person name="Beiko R.G."/>
            <person name="Coutinho P."/>
            <person name="Dacks J.B."/>
            <person name="Durnford D.G."/>
            <person name="Fast N.M."/>
            <person name="Green B.R."/>
            <person name="Grisdale C.J."/>
            <person name="Hempel F."/>
            <person name="Henrissat B."/>
            <person name="Hoppner M.P."/>
            <person name="Ishida K."/>
            <person name="Kim E."/>
            <person name="Koreny L."/>
            <person name="Kroth P.G."/>
            <person name="Liu Y."/>
            <person name="Malik S.B."/>
            <person name="Maier U.G."/>
            <person name="McRose D."/>
            <person name="Mock T."/>
            <person name="Neilson J.A."/>
            <person name="Onodera N.T."/>
            <person name="Poole A.M."/>
            <person name="Pritham E.J."/>
            <person name="Richards T.A."/>
            <person name="Rocap G."/>
            <person name="Roy S.W."/>
            <person name="Sarai C."/>
            <person name="Schaack S."/>
            <person name="Shirato S."/>
            <person name="Slamovits C.H."/>
            <person name="Spencer D.F."/>
            <person name="Suzuki S."/>
            <person name="Worden A.Z."/>
            <person name="Zauner S."/>
            <person name="Barry K."/>
            <person name="Bell C."/>
            <person name="Bharti A.K."/>
            <person name="Crow J.A."/>
            <person name="Grimwood J."/>
            <person name="Kramer R."/>
            <person name="Lindquist E."/>
            <person name="Lucas S."/>
            <person name="Salamov A."/>
            <person name="McFadden G.I."/>
            <person name="Lane C.E."/>
            <person name="Keeling P.J."/>
            <person name="Gray M.W."/>
            <person name="Grigoriev I.V."/>
            <person name="Archibald J.M."/>
        </authorList>
    </citation>
    <scope>NUCLEOTIDE SEQUENCE</scope>
    <source>
        <strain evidence="3 5">CCMP2712</strain>
    </source>
</reference>